<feature type="signal peptide" evidence="1">
    <location>
        <begin position="1"/>
        <end position="28"/>
    </location>
</feature>
<evidence type="ECO:0000256" key="1">
    <source>
        <dbReference type="SAM" id="SignalP"/>
    </source>
</evidence>
<accession>D8R8J2</accession>
<proteinExistence type="predicted"/>
<dbReference type="HOGENOM" id="CLU_2201589_0_0_1"/>
<dbReference type="Proteomes" id="UP000001514">
    <property type="component" value="Unassembled WGS sequence"/>
</dbReference>
<dbReference type="KEGG" id="smo:SELMODRAFT_408511"/>
<dbReference type="AlphaFoldDB" id="D8R8J2"/>
<protein>
    <submittedName>
        <fullName evidence="2">Uncharacterized protein</fullName>
    </submittedName>
</protein>
<dbReference type="EMBL" id="GL377573">
    <property type="protein sequence ID" value="EFJ32074.1"/>
    <property type="molecule type" value="Genomic_DNA"/>
</dbReference>
<dbReference type="Gramene" id="EFJ32074">
    <property type="protein sequence ID" value="EFJ32074"/>
    <property type="gene ID" value="SELMODRAFT_408511"/>
</dbReference>
<feature type="chain" id="PRO_5003121598" evidence="1">
    <location>
        <begin position="29"/>
        <end position="108"/>
    </location>
</feature>
<keyword evidence="1" id="KW-0732">Signal</keyword>
<organism evidence="3">
    <name type="scientific">Selaginella moellendorffii</name>
    <name type="common">Spikemoss</name>
    <dbReference type="NCBI Taxonomy" id="88036"/>
    <lineage>
        <taxon>Eukaryota</taxon>
        <taxon>Viridiplantae</taxon>
        <taxon>Streptophyta</taxon>
        <taxon>Embryophyta</taxon>
        <taxon>Tracheophyta</taxon>
        <taxon>Lycopodiopsida</taxon>
        <taxon>Selaginellales</taxon>
        <taxon>Selaginellaceae</taxon>
        <taxon>Selaginella</taxon>
    </lineage>
</organism>
<dbReference type="InParanoid" id="D8R8J2"/>
<keyword evidence="3" id="KW-1185">Reference proteome</keyword>
<name>D8R8J2_SELML</name>
<gene>
    <name evidence="2" type="ORF">SELMODRAFT_408511</name>
</gene>
<evidence type="ECO:0000313" key="2">
    <source>
        <dbReference type="EMBL" id="EFJ32074.1"/>
    </source>
</evidence>
<evidence type="ECO:0000313" key="3">
    <source>
        <dbReference type="Proteomes" id="UP000001514"/>
    </source>
</evidence>
<sequence length="108" mass="11470">MAVEQRKSAAVIWAFAFAMVLMIGAVAAKGGDGHGTGGRPQIGKSSKSAAVAAAKLMPQDMILGFLGNLKPHLYLINKNKNQKKPHFTITTGNLPVSEEFCIPPFYVG</sequence>
<reference evidence="2 3" key="1">
    <citation type="journal article" date="2011" name="Science">
        <title>The Selaginella genome identifies genetic changes associated with the evolution of vascular plants.</title>
        <authorList>
            <person name="Banks J.A."/>
            <person name="Nishiyama T."/>
            <person name="Hasebe M."/>
            <person name="Bowman J.L."/>
            <person name="Gribskov M."/>
            <person name="dePamphilis C."/>
            <person name="Albert V.A."/>
            <person name="Aono N."/>
            <person name="Aoyama T."/>
            <person name="Ambrose B.A."/>
            <person name="Ashton N.W."/>
            <person name="Axtell M.J."/>
            <person name="Barker E."/>
            <person name="Barker M.S."/>
            <person name="Bennetzen J.L."/>
            <person name="Bonawitz N.D."/>
            <person name="Chapple C."/>
            <person name="Cheng C."/>
            <person name="Correa L.G."/>
            <person name="Dacre M."/>
            <person name="DeBarry J."/>
            <person name="Dreyer I."/>
            <person name="Elias M."/>
            <person name="Engstrom E.M."/>
            <person name="Estelle M."/>
            <person name="Feng L."/>
            <person name="Finet C."/>
            <person name="Floyd S.K."/>
            <person name="Frommer W.B."/>
            <person name="Fujita T."/>
            <person name="Gramzow L."/>
            <person name="Gutensohn M."/>
            <person name="Harholt J."/>
            <person name="Hattori M."/>
            <person name="Heyl A."/>
            <person name="Hirai T."/>
            <person name="Hiwatashi Y."/>
            <person name="Ishikawa M."/>
            <person name="Iwata M."/>
            <person name="Karol K.G."/>
            <person name="Koehler B."/>
            <person name="Kolukisaoglu U."/>
            <person name="Kubo M."/>
            <person name="Kurata T."/>
            <person name="Lalonde S."/>
            <person name="Li K."/>
            <person name="Li Y."/>
            <person name="Litt A."/>
            <person name="Lyons E."/>
            <person name="Manning G."/>
            <person name="Maruyama T."/>
            <person name="Michael T.P."/>
            <person name="Mikami K."/>
            <person name="Miyazaki S."/>
            <person name="Morinaga S."/>
            <person name="Murata T."/>
            <person name="Mueller-Roeber B."/>
            <person name="Nelson D.R."/>
            <person name="Obara M."/>
            <person name="Oguri Y."/>
            <person name="Olmstead R.G."/>
            <person name="Onodera N."/>
            <person name="Petersen B.L."/>
            <person name="Pils B."/>
            <person name="Prigge M."/>
            <person name="Rensing S.A."/>
            <person name="Riano-Pachon D.M."/>
            <person name="Roberts A.W."/>
            <person name="Sato Y."/>
            <person name="Scheller H.V."/>
            <person name="Schulz B."/>
            <person name="Schulz C."/>
            <person name="Shakirov E.V."/>
            <person name="Shibagaki N."/>
            <person name="Shinohara N."/>
            <person name="Shippen D.E."/>
            <person name="Soerensen I."/>
            <person name="Sotooka R."/>
            <person name="Sugimoto N."/>
            <person name="Sugita M."/>
            <person name="Sumikawa N."/>
            <person name="Tanurdzic M."/>
            <person name="Theissen G."/>
            <person name="Ulvskov P."/>
            <person name="Wakazuki S."/>
            <person name="Weng J.K."/>
            <person name="Willats W.W."/>
            <person name="Wipf D."/>
            <person name="Wolf P.G."/>
            <person name="Yang L."/>
            <person name="Zimmer A.D."/>
            <person name="Zhu Q."/>
            <person name="Mitros T."/>
            <person name="Hellsten U."/>
            <person name="Loque D."/>
            <person name="Otillar R."/>
            <person name="Salamov A."/>
            <person name="Schmutz J."/>
            <person name="Shapiro H."/>
            <person name="Lindquist E."/>
            <person name="Lucas S."/>
            <person name="Rokhsar D."/>
            <person name="Grigoriev I.V."/>
        </authorList>
    </citation>
    <scope>NUCLEOTIDE SEQUENCE [LARGE SCALE GENOMIC DNA]</scope>
</reference>